<dbReference type="AlphaFoldDB" id="A0A160N595"/>
<dbReference type="InterPro" id="IPR004701">
    <property type="entry name" value="PTS_EIIA_man-typ"/>
</dbReference>
<gene>
    <name evidence="3" type="ORF">ATSB10_38470</name>
</gene>
<dbReference type="PATRIC" id="fig|445710.3.peg.3841"/>
<dbReference type="GO" id="GO:0016020">
    <property type="term" value="C:membrane"/>
    <property type="evidence" value="ECO:0007669"/>
    <property type="project" value="InterPro"/>
</dbReference>
<evidence type="ECO:0000313" key="4">
    <source>
        <dbReference type="Proteomes" id="UP000077255"/>
    </source>
</evidence>
<dbReference type="GO" id="GO:0016740">
    <property type="term" value="F:transferase activity"/>
    <property type="evidence" value="ECO:0007669"/>
    <property type="project" value="UniProtKB-KW"/>
</dbReference>
<dbReference type="Pfam" id="PF03610">
    <property type="entry name" value="EIIA-man"/>
    <property type="match status" value="1"/>
</dbReference>
<feature type="domain" description="PTS EIIA type-4" evidence="2">
    <location>
        <begin position="2"/>
        <end position="125"/>
    </location>
</feature>
<dbReference type="EMBL" id="CP014841">
    <property type="protein sequence ID" value="AND71301.1"/>
    <property type="molecule type" value="Genomic_DNA"/>
</dbReference>
<dbReference type="STRING" id="445710.ATSB10_38470"/>
<proteinExistence type="predicted"/>
<dbReference type="Gene3D" id="3.40.50.510">
    <property type="entry name" value="Phosphotransferase system, mannose-type IIA component"/>
    <property type="match status" value="1"/>
</dbReference>
<dbReference type="InterPro" id="IPR051471">
    <property type="entry name" value="Bacterial_PTS_sugar_comp"/>
</dbReference>
<dbReference type="RefSeq" id="WP_063674218.1">
    <property type="nucleotide sequence ID" value="NZ_CP014841.1"/>
</dbReference>
<dbReference type="SUPFAM" id="SSF53062">
    <property type="entry name" value="PTS system fructose IIA component-like"/>
    <property type="match status" value="1"/>
</dbReference>
<evidence type="ECO:0000256" key="1">
    <source>
        <dbReference type="ARBA" id="ARBA00022679"/>
    </source>
</evidence>
<evidence type="ECO:0000259" key="2">
    <source>
        <dbReference type="PROSITE" id="PS51096"/>
    </source>
</evidence>
<dbReference type="KEGG" id="dtx:ATSB10_38470"/>
<accession>A0A160N595</accession>
<organism evidence="3 4">
    <name type="scientific">Dyella thiooxydans</name>
    <dbReference type="NCBI Taxonomy" id="445710"/>
    <lineage>
        <taxon>Bacteria</taxon>
        <taxon>Pseudomonadati</taxon>
        <taxon>Pseudomonadota</taxon>
        <taxon>Gammaproteobacteria</taxon>
        <taxon>Lysobacterales</taxon>
        <taxon>Rhodanobacteraceae</taxon>
        <taxon>Dyella</taxon>
    </lineage>
</organism>
<dbReference type="InterPro" id="IPR036662">
    <property type="entry name" value="PTS_EIIA_man-typ_sf"/>
</dbReference>
<sequence>MSVGVLLMTHEAVGHALISAARHVMPRLPLKVDAVEIPADADTEVMRSLTARHARALDEGDGVLVLADLYGATPCNIGLSLASLGVHLRCVSGLNLPMLLRVLNYADRPLDELVEIAASGGRGGIFIDHA</sequence>
<dbReference type="PANTHER" id="PTHR33799:SF1">
    <property type="entry name" value="PTS SYSTEM MANNOSE-SPECIFIC EIIAB COMPONENT-RELATED"/>
    <property type="match status" value="1"/>
</dbReference>
<dbReference type="PROSITE" id="PS51096">
    <property type="entry name" value="PTS_EIIA_TYPE_4"/>
    <property type="match status" value="1"/>
</dbReference>
<dbReference type="OrthoDB" id="7065728at2"/>
<reference evidence="3 4" key="1">
    <citation type="submission" date="2016-02" db="EMBL/GenBank/DDBJ databases">
        <title>Complete genome sequencing and analysis of ATSB10, Dyella thiooxydans isolated from rhizosphere soil of sunflower (Helianthus annuus L.).</title>
        <authorList>
            <person name="Lee Y."/>
            <person name="Hwangbo K."/>
            <person name="Chung H."/>
            <person name="Yoo J."/>
            <person name="Kim K.Y."/>
            <person name="Sa T.M."/>
            <person name="Um Y."/>
            <person name="Madhaiyan M."/>
        </authorList>
    </citation>
    <scope>NUCLEOTIDE SEQUENCE [LARGE SCALE GENOMIC DNA]</scope>
    <source>
        <strain evidence="3 4">ATSB10</strain>
    </source>
</reference>
<dbReference type="Proteomes" id="UP000077255">
    <property type="component" value="Chromosome"/>
</dbReference>
<keyword evidence="4" id="KW-1185">Reference proteome</keyword>
<dbReference type="GO" id="GO:0009401">
    <property type="term" value="P:phosphoenolpyruvate-dependent sugar phosphotransferase system"/>
    <property type="evidence" value="ECO:0007669"/>
    <property type="project" value="InterPro"/>
</dbReference>
<name>A0A160N595_9GAMM</name>
<evidence type="ECO:0000313" key="3">
    <source>
        <dbReference type="EMBL" id="AND71301.1"/>
    </source>
</evidence>
<protein>
    <submittedName>
        <fullName evidence="3">PTS fructose transporter subunit IIA</fullName>
    </submittedName>
</protein>
<keyword evidence="1" id="KW-0808">Transferase</keyword>
<dbReference type="PANTHER" id="PTHR33799">
    <property type="entry name" value="PTS PERMEASE-RELATED-RELATED"/>
    <property type="match status" value="1"/>
</dbReference>